<protein>
    <submittedName>
        <fullName evidence="1">Uncharacterized protein</fullName>
    </submittedName>
</protein>
<dbReference type="EMBL" id="SZVO01000014">
    <property type="protein sequence ID" value="TKT88746.1"/>
    <property type="molecule type" value="Genomic_DNA"/>
</dbReference>
<name>A0A4U6CWP2_9BACT</name>
<accession>A0A4U6CWP2</accession>
<dbReference type="RefSeq" id="WP_137342928.1">
    <property type="nucleotide sequence ID" value="NZ_SZVO01000014.1"/>
</dbReference>
<reference evidence="1 2" key="1">
    <citation type="submission" date="2019-05" db="EMBL/GenBank/DDBJ databases">
        <title>Dyadobacter AR-3-8 sp. nov., isolated from arctic soil.</title>
        <authorList>
            <person name="Chaudhary D.K."/>
        </authorList>
    </citation>
    <scope>NUCLEOTIDE SEQUENCE [LARGE SCALE GENOMIC DNA]</scope>
    <source>
        <strain evidence="1 2">AR-3-8</strain>
    </source>
</reference>
<dbReference type="OrthoDB" id="827255at2"/>
<sequence>MTTLTIETEDPQIIKAVKALLKGFEVNYKEDSDSPYDPKFVEKIRKSEQQIKEGKTVKFESGTNLWDLATTK</sequence>
<dbReference type="AlphaFoldDB" id="A0A4U6CWP2"/>
<evidence type="ECO:0000313" key="2">
    <source>
        <dbReference type="Proteomes" id="UP000304900"/>
    </source>
</evidence>
<evidence type="ECO:0000313" key="1">
    <source>
        <dbReference type="EMBL" id="TKT88746.1"/>
    </source>
</evidence>
<organism evidence="1 2">
    <name type="scientific">Dyadobacter frigoris</name>
    <dbReference type="NCBI Taxonomy" id="2576211"/>
    <lineage>
        <taxon>Bacteria</taxon>
        <taxon>Pseudomonadati</taxon>
        <taxon>Bacteroidota</taxon>
        <taxon>Cytophagia</taxon>
        <taxon>Cytophagales</taxon>
        <taxon>Spirosomataceae</taxon>
        <taxon>Dyadobacter</taxon>
    </lineage>
</organism>
<gene>
    <name evidence="1" type="ORF">FDK13_25935</name>
</gene>
<dbReference type="Proteomes" id="UP000304900">
    <property type="component" value="Unassembled WGS sequence"/>
</dbReference>
<dbReference type="InterPro" id="IPR020271">
    <property type="entry name" value="Uncharacterised_MJ1172"/>
</dbReference>
<keyword evidence="2" id="KW-1185">Reference proteome</keyword>
<dbReference type="Pfam" id="PF10884">
    <property type="entry name" value="DUF2683"/>
    <property type="match status" value="1"/>
</dbReference>
<comment type="caution">
    <text evidence="1">The sequence shown here is derived from an EMBL/GenBank/DDBJ whole genome shotgun (WGS) entry which is preliminary data.</text>
</comment>
<proteinExistence type="predicted"/>